<dbReference type="Gene3D" id="1.10.510.10">
    <property type="entry name" value="Transferase(Phosphotransferase) domain 1"/>
    <property type="match status" value="1"/>
</dbReference>
<comment type="caution">
    <text evidence="1">The sequence shown here is derived from an EMBL/GenBank/DDBJ whole genome shotgun (WGS) entry which is preliminary data.</text>
</comment>
<dbReference type="SUPFAM" id="SSF56112">
    <property type="entry name" value="Protein kinase-like (PK-like)"/>
    <property type="match status" value="1"/>
</dbReference>
<keyword evidence="2" id="KW-1185">Reference proteome</keyword>
<gene>
    <name evidence="1" type="primary">bud32_1</name>
    <name evidence="1" type="ORF">DBV05_g12350</name>
</gene>
<accession>A0A5N5CUF0</accession>
<name>A0A5N5CUF0_9PEZI</name>
<reference evidence="1 2" key="1">
    <citation type="journal article" date="2019" name="Sci. Rep.">
        <title>A multi-omics analysis of the grapevine pathogen Lasiodiplodia theobromae reveals that temperature affects the expression of virulence- and pathogenicity-related genes.</title>
        <authorList>
            <person name="Felix C."/>
            <person name="Meneses R."/>
            <person name="Goncalves M.F.M."/>
            <person name="Tilleman L."/>
            <person name="Duarte A.S."/>
            <person name="Jorrin-Novo J.V."/>
            <person name="Van de Peer Y."/>
            <person name="Deforce D."/>
            <person name="Van Nieuwerburgh F."/>
            <person name="Esteves A.C."/>
            <person name="Alves A."/>
        </authorList>
    </citation>
    <scope>NUCLEOTIDE SEQUENCE [LARGE SCALE GENOMIC DNA]</scope>
    <source>
        <strain evidence="1 2">LA-SOL3</strain>
    </source>
</reference>
<sequence length="357" mass="40297">MDRSDSSTTVSSHLRYGDIFTRGRTAAVWNVTDMDSNLAYLVQMFHKEKAFANGKSAHERMEEIPALRGRVPRYYGVPPIPDSIILGTYDGRKLRDIIWSLTNEERDAIKDQITETLRILHEAGICHGNITSRNIIISDDGRVKLVNFSHASVQEALRRESMWRSYKSTDKYSVAQMFHEVESARALEEATCLLKSVRNSDHVPTPQPRLARLLDLVEYPQRLVRPIMDIYKSPEPVLALALARRLANHDPDEAIDMLKQAEARCNDSSVPVGERPVELILQMKLNAARYLIDAEQGYEDTALPPSEGLCEEAVGFYFWSTPGSSAADDTVMKLYYELAGHLHGLMLYGHAMDVCSQ</sequence>
<dbReference type="AlphaFoldDB" id="A0A5N5CUF0"/>
<proteinExistence type="predicted"/>
<evidence type="ECO:0000313" key="1">
    <source>
        <dbReference type="EMBL" id="KAB2568969.1"/>
    </source>
</evidence>
<organism evidence="1 2">
    <name type="scientific">Lasiodiplodia theobromae</name>
    <dbReference type="NCBI Taxonomy" id="45133"/>
    <lineage>
        <taxon>Eukaryota</taxon>
        <taxon>Fungi</taxon>
        <taxon>Dikarya</taxon>
        <taxon>Ascomycota</taxon>
        <taxon>Pezizomycotina</taxon>
        <taxon>Dothideomycetes</taxon>
        <taxon>Dothideomycetes incertae sedis</taxon>
        <taxon>Botryosphaeriales</taxon>
        <taxon>Botryosphaeriaceae</taxon>
        <taxon>Lasiodiplodia</taxon>
    </lineage>
</organism>
<evidence type="ECO:0000313" key="2">
    <source>
        <dbReference type="Proteomes" id="UP000325902"/>
    </source>
</evidence>
<protein>
    <submittedName>
        <fullName evidence="1">KEOPS complex subunit Bud32</fullName>
    </submittedName>
</protein>
<dbReference type="OrthoDB" id="3969178at2759"/>
<dbReference type="Proteomes" id="UP000325902">
    <property type="component" value="Unassembled WGS sequence"/>
</dbReference>
<dbReference type="EMBL" id="VCHE01000244">
    <property type="protein sequence ID" value="KAB2568969.1"/>
    <property type="molecule type" value="Genomic_DNA"/>
</dbReference>
<dbReference type="InterPro" id="IPR011009">
    <property type="entry name" value="Kinase-like_dom_sf"/>
</dbReference>